<dbReference type="PROSITE" id="PS00524">
    <property type="entry name" value="SMB_1"/>
    <property type="match status" value="1"/>
</dbReference>
<keyword evidence="5" id="KW-1185">Reference proteome</keyword>
<proteinExistence type="predicted"/>
<evidence type="ECO:0000313" key="4">
    <source>
        <dbReference type="EMBL" id="GFO26484.1"/>
    </source>
</evidence>
<dbReference type="SUPFAM" id="SSF90188">
    <property type="entry name" value="Somatomedin B domain"/>
    <property type="match status" value="1"/>
</dbReference>
<dbReference type="Gene3D" id="4.10.410.20">
    <property type="match status" value="1"/>
</dbReference>
<dbReference type="AlphaFoldDB" id="A0AAV4C611"/>
<keyword evidence="2" id="KW-0732">Signal</keyword>
<dbReference type="Pfam" id="PF01033">
    <property type="entry name" value="Somatomedin_B"/>
    <property type="match status" value="1"/>
</dbReference>
<comment type="caution">
    <text evidence="4">The sequence shown here is derived from an EMBL/GenBank/DDBJ whole genome shotgun (WGS) entry which is preliminary data.</text>
</comment>
<evidence type="ECO:0000256" key="1">
    <source>
        <dbReference type="ARBA" id="ARBA00023157"/>
    </source>
</evidence>
<evidence type="ECO:0000259" key="3">
    <source>
        <dbReference type="PROSITE" id="PS50958"/>
    </source>
</evidence>
<dbReference type="InterPro" id="IPR036024">
    <property type="entry name" value="Somatomedin_B-like_dom_sf"/>
</dbReference>
<dbReference type="Proteomes" id="UP000735302">
    <property type="component" value="Unassembled WGS sequence"/>
</dbReference>
<reference evidence="4 5" key="1">
    <citation type="journal article" date="2021" name="Elife">
        <title>Chloroplast acquisition without the gene transfer in kleptoplastic sea slugs, Plakobranchus ocellatus.</title>
        <authorList>
            <person name="Maeda T."/>
            <person name="Takahashi S."/>
            <person name="Yoshida T."/>
            <person name="Shimamura S."/>
            <person name="Takaki Y."/>
            <person name="Nagai Y."/>
            <person name="Toyoda A."/>
            <person name="Suzuki Y."/>
            <person name="Arimoto A."/>
            <person name="Ishii H."/>
            <person name="Satoh N."/>
            <person name="Nishiyama T."/>
            <person name="Hasebe M."/>
            <person name="Maruyama T."/>
            <person name="Minagawa J."/>
            <person name="Obokata J."/>
            <person name="Shigenobu S."/>
        </authorList>
    </citation>
    <scope>NUCLEOTIDE SEQUENCE [LARGE SCALE GENOMIC DNA]</scope>
</reference>
<dbReference type="EMBL" id="BLXT01005841">
    <property type="protein sequence ID" value="GFO26484.1"/>
    <property type="molecule type" value="Genomic_DNA"/>
</dbReference>
<name>A0AAV4C611_9GAST</name>
<feature type="chain" id="PRO_5043416491" description="SMB domain-containing protein" evidence="2">
    <location>
        <begin position="27"/>
        <end position="685"/>
    </location>
</feature>
<gene>
    <name evidence="4" type="ORF">PoB_005298900</name>
</gene>
<feature type="domain" description="SMB" evidence="3">
    <location>
        <begin position="82"/>
        <end position="127"/>
    </location>
</feature>
<protein>
    <recommendedName>
        <fullName evidence="3">SMB domain-containing protein</fullName>
    </recommendedName>
</protein>
<sequence length="685" mass="77542">MKFLPLPIAMLLAELVIVSRIERTRSEEVTSSSVFPDYSSPGSKGLFTLSTRSFFRDIRTELLDFVQSMRFCEANLSYPYFSPVGCKGRCGEPGMQDAHVRICSCDFRCPFSGTCCGDFSRECPALTDRYASTAFSKRLTAECGIEGIQLITGCRNHRHREHEIEHNMFNSLSSKTFGSNVHSKKVIDYLGRSRVKIEDREYGLIFPSRKIYEGCKFPDSSPAVVPRKVFLSCKSLINNSTLELLEQARGSKEETEKYKNTILNHLLTFLDGCNVTKVVDERTDSMQQCHLVAAMECFTSSTKVLSATIVELCDMLPLRWSEVQYLQPTPYILYSEQAKYVTLKSGTPCFYYIPDANESLKSNTSQINLRQTAIMTVTETFEKKAKEATNEVFDIDSQNITIDQNNTIIIDALGLETTLECPSLNVSLNECLVRSIAFKPETLSASLKEPKFSLSVDLQHAGDHEDTSRDKDTIPRVFPMCTCLKIVAAFESLNFFDAKMENFNQKICVIQLQLSETSVTKVDWFQALQMTIGQTNQTQWSRGGEVALNRTEWNPDQLSENPKSEEKAGPNFATRSGLMKVLHTAEDIKIYIESYMQETSAICPYDNLESALICFAIYKQWIGLFQETKQECDAEKCSLLDLSHPYSEQFTAYNNAHSPHPNFLYICIPSSLLIIILALPRNMFF</sequence>
<dbReference type="InterPro" id="IPR001212">
    <property type="entry name" value="Somatomedin_B_dom"/>
</dbReference>
<organism evidence="4 5">
    <name type="scientific">Plakobranchus ocellatus</name>
    <dbReference type="NCBI Taxonomy" id="259542"/>
    <lineage>
        <taxon>Eukaryota</taxon>
        <taxon>Metazoa</taxon>
        <taxon>Spiralia</taxon>
        <taxon>Lophotrochozoa</taxon>
        <taxon>Mollusca</taxon>
        <taxon>Gastropoda</taxon>
        <taxon>Heterobranchia</taxon>
        <taxon>Euthyneura</taxon>
        <taxon>Panpulmonata</taxon>
        <taxon>Sacoglossa</taxon>
        <taxon>Placobranchoidea</taxon>
        <taxon>Plakobranchidae</taxon>
        <taxon>Plakobranchus</taxon>
    </lineage>
</organism>
<dbReference type="SMART" id="SM00201">
    <property type="entry name" value="SO"/>
    <property type="match status" value="1"/>
</dbReference>
<accession>A0AAV4C611</accession>
<evidence type="ECO:0000256" key="2">
    <source>
        <dbReference type="SAM" id="SignalP"/>
    </source>
</evidence>
<feature type="signal peptide" evidence="2">
    <location>
        <begin position="1"/>
        <end position="26"/>
    </location>
</feature>
<keyword evidence="1" id="KW-1015">Disulfide bond</keyword>
<evidence type="ECO:0000313" key="5">
    <source>
        <dbReference type="Proteomes" id="UP000735302"/>
    </source>
</evidence>
<dbReference type="PROSITE" id="PS50958">
    <property type="entry name" value="SMB_2"/>
    <property type="match status" value="1"/>
</dbReference>